<dbReference type="Pfam" id="PF01273">
    <property type="entry name" value="LBP_BPI_CETP"/>
    <property type="match status" value="1"/>
</dbReference>
<dbReference type="AlphaFoldDB" id="A0A4W4HFY1"/>
<dbReference type="Gene3D" id="3.15.20.10">
    <property type="entry name" value="Bactericidal permeability-increasing protein, domain 2"/>
    <property type="match status" value="1"/>
</dbReference>
<dbReference type="GO" id="GO:0055091">
    <property type="term" value="P:phospholipid homeostasis"/>
    <property type="evidence" value="ECO:0007669"/>
    <property type="project" value="TreeGrafter"/>
</dbReference>
<keyword evidence="3" id="KW-0325">Glycoprotein</keyword>
<feature type="disulfide bond" evidence="5">
    <location>
        <begin position="167"/>
        <end position="210"/>
    </location>
</feature>
<keyword evidence="4" id="KW-0443">Lipid metabolism</keyword>
<evidence type="ECO:0000259" key="6">
    <source>
        <dbReference type="SMART" id="SM00328"/>
    </source>
</evidence>
<dbReference type="GO" id="GO:0046470">
    <property type="term" value="P:phosphatidylcholine metabolic process"/>
    <property type="evidence" value="ECO:0007669"/>
    <property type="project" value="TreeGrafter"/>
</dbReference>
<keyword evidence="4" id="KW-0445">Lipid transport</keyword>
<dbReference type="Gene3D" id="3.15.10.10">
    <property type="entry name" value="Bactericidal permeability-increasing protein, domain 1"/>
    <property type="match status" value="1"/>
</dbReference>
<dbReference type="GO" id="GO:0031210">
    <property type="term" value="F:phosphatidylcholine binding"/>
    <property type="evidence" value="ECO:0007669"/>
    <property type="project" value="TreeGrafter"/>
</dbReference>
<organism evidence="7 8">
    <name type="scientific">Electrophorus electricus</name>
    <name type="common">Electric eel</name>
    <name type="synonym">Gymnotus electricus</name>
    <dbReference type="NCBI Taxonomy" id="8005"/>
    <lineage>
        <taxon>Eukaryota</taxon>
        <taxon>Metazoa</taxon>
        <taxon>Chordata</taxon>
        <taxon>Craniata</taxon>
        <taxon>Vertebrata</taxon>
        <taxon>Euteleostomi</taxon>
        <taxon>Actinopterygii</taxon>
        <taxon>Neopterygii</taxon>
        <taxon>Teleostei</taxon>
        <taxon>Ostariophysi</taxon>
        <taxon>Gymnotiformes</taxon>
        <taxon>Gymnotoidei</taxon>
        <taxon>Gymnotidae</taxon>
        <taxon>Electrophorus</taxon>
    </lineage>
</organism>
<dbReference type="GO" id="GO:0034197">
    <property type="term" value="P:triglyceride transport"/>
    <property type="evidence" value="ECO:0007669"/>
    <property type="project" value="UniProtKB-UniRule"/>
</dbReference>
<dbReference type="PANTHER" id="PTHR47616:SF1">
    <property type="entry name" value="CHOLESTERYL ESTER TRANSFER PROTEIN"/>
    <property type="match status" value="1"/>
</dbReference>
<dbReference type="InterPro" id="IPR017942">
    <property type="entry name" value="Lipid-bd_serum_glycop_N"/>
</dbReference>
<dbReference type="Proteomes" id="UP000314983">
    <property type="component" value="Chromosome 4"/>
</dbReference>
<dbReference type="GO" id="GO:0034364">
    <property type="term" value="C:high-density lipoprotein particle"/>
    <property type="evidence" value="ECO:0007669"/>
    <property type="project" value="UniProtKB-UniRule"/>
</dbReference>
<evidence type="ECO:0000256" key="3">
    <source>
        <dbReference type="ARBA" id="ARBA00023180"/>
    </source>
</evidence>
<keyword evidence="4" id="KW-1207">Sterol metabolism</keyword>
<name>A0A4W4HFY1_ELEEL</name>
<dbReference type="SMART" id="SM00328">
    <property type="entry name" value="BPI1"/>
    <property type="match status" value="1"/>
</dbReference>
<reference evidence="7" key="5">
    <citation type="submission" date="2025-09" db="UniProtKB">
        <authorList>
            <consortium name="Ensembl"/>
        </authorList>
    </citation>
    <scope>IDENTIFICATION</scope>
</reference>
<dbReference type="GO" id="GO:0008203">
    <property type="term" value="P:cholesterol metabolic process"/>
    <property type="evidence" value="ECO:0007669"/>
    <property type="project" value="UniProtKB-UniRule"/>
</dbReference>
<evidence type="ECO:0000256" key="1">
    <source>
        <dbReference type="ARBA" id="ARBA00007292"/>
    </source>
</evidence>
<dbReference type="GO" id="GO:0070328">
    <property type="term" value="P:triglyceride homeostasis"/>
    <property type="evidence" value="ECO:0007669"/>
    <property type="project" value="TreeGrafter"/>
</dbReference>
<feature type="chain" id="PRO_5044049961" description="Cholesteryl ester transfer protein" evidence="4">
    <location>
        <begin position="23"/>
        <end position="483"/>
    </location>
</feature>
<dbReference type="GO" id="GO:0017129">
    <property type="term" value="F:triglyceride binding"/>
    <property type="evidence" value="ECO:0007669"/>
    <property type="project" value="TreeGrafter"/>
</dbReference>
<dbReference type="Ensembl" id="ENSEEET00000048107.2">
    <property type="protein sequence ID" value="ENSEEEP00000047582.2"/>
    <property type="gene ID" value="ENSEEEG00000022399.2"/>
</dbReference>
<dbReference type="GO" id="GO:0034372">
    <property type="term" value="P:very-low-density lipoprotein particle remodeling"/>
    <property type="evidence" value="ECO:0007669"/>
    <property type="project" value="UniProtKB-UniRule"/>
</dbReference>
<dbReference type="GO" id="GO:0042632">
    <property type="term" value="P:cholesterol homeostasis"/>
    <property type="evidence" value="ECO:0007669"/>
    <property type="project" value="TreeGrafter"/>
</dbReference>
<keyword evidence="4" id="KW-0732">Signal</keyword>
<comment type="subcellular location">
    <subcellularLocation>
        <location evidence="4">Secreted</location>
    </subcellularLocation>
    <text evidence="4">Secreted in plasma.</text>
</comment>
<comment type="similarity">
    <text evidence="1 4">Belongs to the BPI/LBP/Plunc superfamily. BPI/LBP family.</text>
</comment>
<evidence type="ECO:0000256" key="2">
    <source>
        <dbReference type="ARBA" id="ARBA00022525"/>
    </source>
</evidence>
<proteinExistence type="inferred from homology"/>
<keyword evidence="4" id="KW-0153">Cholesterol metabolism</keyword>
<dbReference type="GeneTree" id="ENSGT01100000263546"/>
<dbReference type="PIRSF" id="PIRSF037185">
    <property type="entry name" value="Cholesteryl_ester_transf"/>
    <property type="match status" value="1"/>
</dbReference>
<keyword evidence="2 4" id="KW-0964">Secreted</keyword>
<dbReference type="SUPFAM" id="SSF55394">
    <property type="entry name" value="Bactericidal permeability-increasing protein, BPI"/>
    <property type="match status" value="2"/>
</dbReference>
<protein>
    <recommendedName>
        <fullName evidence="4">Cholesteryl ester transfer protein</fullName>
    </recommendedName>
</protein>
<evidence type="ECO:0000313" key="7">
    <source>
        <dbReference type="Ensembl" id="ENSEEEP00000047582.2"/>
    </source>
</evidence>
<keyword evidence="4" id="KW-0753">Steroid metabolism</keyword>
<evidence type="ECO:0000313" key="8">
    <source>
        <dbReference type="Proteomes" id="UP000314983"/>
    </source>
</evidence>
<gene>
    <name evidence="7" type="primary">cetp</name>
</gene>
<feature type="domain" description="Lipid-binding serum glycoprotein N-terminal" evidence="6">
    <location>
        <begin position="39"/>
        <end position="267"/>
    </location>
</feature>
<dbReference type="InterPro" id="IPR017130">
    <property type="entry name" value="Cholesteryl_ester_transfer"/>
</dbReference>
<dbReference type="GO" id="GO:0034375">
    <property type="term" value="P:high-density lipoprotein particle remodeling"/>
    <property type="evidence" value="ECO:0007669"/>
    <property type="project" value="UniProtKB-UniRule"/>
</dbReference>
<dbReference type="GO" id="GO:0006641">
    <property type="term" value="P:triglyceride metabolic process"/>
    <property type="evidence" value="ECO:0007669"/>
    <property type="project" value="TreeGrafter"/>
</dbReference>
<keyword evidence="4" id="KW-0813">Transport</keyword>
<evidence type="ECO:0000256" key="5">
    <source>
        <dbReference type="PIRSR" id="PIRSR037185-50"/>
    </source>
</evidence>
<keyword evidence="5" id="KW-1015">Disulfide bond</keyword>
<keyword evidence="8" id="KW-1185">Reference proteome</keyword>
<dbReference type="GO" id="GO:0034374">
    <property type="term" value="P:low-density lipoprotein particle remodeling"/>
    <property type="evidence" value="ECO:0007669"/>
    <property type="project" value="TreeGrafter"/>
</dbReference>
<dbReference type="GO" id="GO:0043691">
    <property type="term" value="P:reverse cholesterol transport"/>
    <property type="evidence" value="ECO:0007669"/>
    <property type="project" value="InterPro"/>
</dbReference>
<feature type="signal peptide" evidence="4">
    <location>
        <begin position="1"/>
        <end position="22"/>
    </location>
</feature>
<reference evidence="7" key="4">
    <citation type="submission" date="2025-08" db="UniProtKB">
        <authorList>
            <consortium name="Ensembl"/>
        </authorList>
    </citation>
    <scope>IDENTIFICATION</scope>
</reference>
<comment type="function">
    <text evidence="4">Involved in the transfer of neutral lipids, including cholesteryl ester and triglyceride, among lipoprotein particles. Allows the net movement of cholesteryl ester from high density lipoproteins/HDL to triglyceride-rich very low density lipoproteins/VLDL, and the equimolar transport of triglyceride from VLDL to HDL.</text>
</comment>
<dbReference type="InterPro" id="IPR017943">
    <property type="entry name" value="Bactericidal_perm-incr_a/b_dom"/>
</dbReference>
<dbReference type="GO" id="GO:0120020">
    <property type="term" value="F:cholesterol transfer activity"/>
    <property type="evidence" value="ECO:0007669"/>
    <property type="project" value="InterPro"/>
</dbReference>
<evidence type="ECO:0000256" key="4">
    <source>
        <dbReference type="PIRNR" id="PIRNR037185"/>
    </source>
</evidence>
<reference evidence="8" key="1">
    <citation type="journal article" date="2014" name="Science">
        <title>Nonhuman genetics. Genomic basis for the convergent evolution of electric organs.</title>
        <authorList>
            <person name="Gallant J.R."/>
            <person name="Traeger L.L."/>
            <person name="Volkening J.D."/>
            <person name="Moffett H."/>
            <person name="Chen P.H."/>
            <person name="Novina C.D."/>
            <person name="Phillips G.N.Jr."/>
            <person name="Anand R."/>
            <person name="Wells G.B."/>
            <person name="Pinch M."/>
            <person name="Guth R."/>
            <person name="Unguez G.A."/>
            <person name="Albert J.S."/>
            <person name="Zakon H.H."/>
            <person name="Samanta M.P."/>
            <person name="Sussman M.R."/>
        </authorList>
    </citation>
    <scope>NUCLEOTIDE SEQUENCE [LARGE SCALE GENOMIC DNA]</scope>
</reference>
<accession>A0A4W4HFY1</accession>
<reference evidence="7" key="3">
    <citation type="submission" date="2020-05" db="EMBL/GenBank/DDBJ databases">
        <title>Electrophorus electricus (electric eel) genome, fEleEle1, primary haplotype.</title>
        <authorList>
            <person name="Myers G."/>
            <person name="Meyer A."/>
            <person name="Fedrigo O."/>
            <person name="Formenti G."/>
            <person name="Rhie A."/>
            <person name="Tracey A."/>
            <person name="Sims Y."/>
            <person name="Jarvis E.D."/>
        </authorList>
    </citation>
    <scope>NUCLEOTIDE SEQUENCE [LARGE SCALE GENOMIC DNA]</scope>
</reference>
<reference evidence="8" key="2">
    <citation type="journal article" date="2017" name="Sci. Adv.">
        <title>A tail of two voltages: Proteomic comparison of the three electric organs of the electric eel.</title>
        <authorList>
            <person name="Traeger L.L."/>
            <person name="Sabat G."/>
            <person name="Barrett-Wilt G.A."/>
            <person name="Wells G.B."/>
            <person name="Sussman M.R."/>
        </authorList>
    </citation>
    <scope>NUCLEOTIDE SEQUENCE [LARGE SCALE GENOMIC DNA]</scope>
</reference>
<dbReference type="GO" id="GO:0015485">
    <property type="term" value="F:cholesterol binding"/>
    <property type="evidence" value="ECO:0007669"/>
    <property type="project" value="TreeGrafter"/>
</dbReference>
<dbReference type="PANTHER" id="PTHR47616">
    <property type="entry name" value="CHOLESTERYL ESTER TRANSFER PROTEIN"/>
    <property type="match status" value="1"/>
</dbReference>
<sequence length="483" mass="54100">MERNVEFVLALLLFCSPSGGDGSCLEPASAYRMTAAVCRLAYPAAVVLNEKTTEVIQAAFQHAKYPTIKGEKPILFTSMVKYALHDLEIYNLTIGKSEFEFRESEGVQITISNVSAFFKGNIQYTYLGYRLSMNQSIDFEVESKIDLLINSKLYCGNGRVAVDTSDCYLTFHKLRLLLQGDQESGWLKRLFTNFLTFTLKLVVKSQVSICKEINKVADILADFIQDTAEQFLSDGDIFVNINATTSPVITSSYIESYHKGVVTYNNSTSVINASVFSPDQMKEGRSLYFWLSDDLMKSLITAAYHDGRFICNISGTELTSLFQTEIFTPMPELLSKLLSSAEPFLRVWSVSQPLLWTTMQGTSVRVLAAVELSSSELDVSALGFEMEVEVLVRASYVLAMLLRNPGMEETLHAYLQEAAEKIGIPKVISNLEPELTALMDQHGLNRFDLINPEVVPQNGYILVQLDFGFPHHLLVDFLRKSVE</sequence>
<dbReference type="GO" id="GO:0005548">
    <property type="term" value="F:phospholipid transporter activity"/>
    <property type="evidence" value="ECO:0007669"/>
    <property type="project" value="TreeGrafter"/>
</dbReference>